<comment type="subcellular location">
    <subcellularLocation>
        <location evidence="1">Membrane</location>
        <topology evidence="1">Multi-pass membrane protein</topology>
    </subcellularLocation>
    <subcellularLocation>
        <location evidence="2">Plastid</location>
        <location evidence="2">Chloroplast</location>
    </subcellularLocation>
</comment>
<keyword evidence="6" id="KW-0812">Transmembrane</keyword>
<evidence type="ECO:0000256" key="8">
    <source>
        <dbReference type="ARBA" id="ARBA00022989"/>
    </source>
</evidence>
<evidence type="ECO:0000256" key="2">
    <source>
        <dbReference type="ARBA" id="ARBA00004229"/>
    </source>
</evidence>
<dbReference type="Pfam" id="PF11891">
    <property type="entry name" value="RETICULATA-like"/>
    <property type="match status" value="1"/>
</dbReference>
<evidence type="ECO:0000256" key="1">
    <source>
        <dbReference type="ARBA" id="ARBA00004141"/>
    </source>
</evidence>
<keyword evidence="8" id="KW-1133">Transmembrane helix</keyword>
<dbReference type="InterPro" id="IPR021825">
    <property type="entry name" value="RETICULATA-related"/>
</dbReference>
<proteinExistence type="inferred from homology"/>
<feature type="region of interest" description="Disordered" evidence="10">
    <location>
        <begin position="1"/>
        <end position="40"/>
    </location>
</feature>
<keyword evidence="5" id="KW-0934">Plastid</keyword>
<dbReference type="GO" id="GO:0016020">
    <property type="term" value="C:membrane"/>
    <property type="evidence" value="ECO:0007669"/>
    <property type="project" value="UniProtKB-SubCell"/>
</dbReference>
<gene>
    <name evidence="11" type="ORF">F1559_003901</name>
</gene>
<feature type="compositionally biased region" description="Basic and acidic residues" evidence="10">
    <location>
        <begin position="25"/>
        <end position="34"/>
    </location>
</feature>
<evidence type="ECO:0000256" key="4">
    <source>
        <dbReference type="ARBA" id="ARBA00022528"/>
    </source>
</evidence>
<evidence type="ECO:0000256" key="7">
    <source>
        <dbReference type="ARBA" id="ARBA00022946"/>
    </source>
</evidence>
<dbReference type="Proteomes" id="UP000530660">
    <property type="component" value="Unassembled WGS sequence"/>
</dbReference>
<keyword evidence="4" id="KW-0150">Chloroplast</keyword>
<keyword evidence="7" id="KW-0809">Transit peptide</keyword>
<reference evidence="11 12" key="1">
    <citation type="journal article" date="2020" name="J. Phycol.">
        <title>Comparative genome analysis reveals Cyanidiococcus gen. nov., a new extremophilic red algal genus sister to Cyanidioschyzon (Cyanidioschyzonaceae, Rhodophyta).</title>
        <authorList>
            <person name="Liu S.-L."/>
            <person name="Chiang Y.-R."/>
            <person name="Yoon H.S."/>
            <person name="Fu H.-Y."/>
        </authorList>
    </citation>
    <scope>NUCLEOTIDE SEQUENCE [LARGE SCALE GENOMIC DNA]</scope>
    <source>
        <strain evidence="11 12">THAL066</strain>
    </source>
</reference>
<name>A0A7J7IJ17_9RHOD</name>
<evidence type="ECO:0000256" key="3">
    <source>
        <dbReference type="ARBA" id="ARBA00010793"/>
    </source>
</evidence>
<evidence type="ECO:0000256" key="9">
    <source>
        <dbReference type="ARBA" id="ARBA00023136"/>
    </source>
</evidence>
<comment type="caution">
    <text evidence="11">The sequence shown here is derived from an EMBL/GenBank/DDBJ whole genome shotgun (WGS) entry which is preliminary data.</text>
</comment>
<accession>A0A7J7IJ17</accession>
<dbReference type="PANTHER" id="PTHR31620">
    <property type="entry name" value="PROTEIN RETICULATA-RELATED 2, CHLOROPLASTIC-RELATED"/>
    <property type="match status" value="1"/>
</dbReference>
<sequence length="324" mass="35133">MFVAHEQGTGPTVPGGGSGGARKQGRGDGEHNDDGGSAGLRPELEALLEKEARSISSLPTEFQGKIFDGSLTSSDLTRFFDIEKTFLIGALARIWPALRSRLVANPRFLSVMAVELIIGFVSKTAAEMKQRGSSFWSEFDFYTSDIMLELVGDFALVWLLSPTLMDFRASSRTKSAFLGLSGHLQQLPKFALQPGTTFSPGQRLACLIIKGLQFGLVGFCASVVGHSLTKGLVRLRRSLRPQSAENNVKLAPVLANSLSWGAFMALSSNMRYQAVSAIEARVLEPLLVGAPALLFTAISFLMRSANTFVGGIHWIYWAKWSGVQ</sequence>
<organism evidence="11 12">
    <name type="scientific">Cyanidiococcus yangmingshanensis</name>
    <dbReference type="NCBI Taxonomy" id="2690220"/>
    <lineage>
        <taxon>Eukaryota</taxon>
        <taxon>Rhodophyta</taxon>
        <taxon>Bangiophyceae</taxon>
        <taxon>Cyanidiales</taxon>
        <taxon>Cyanidiaceae</taxon>
        <taxon>Cyanidiococcus</taxon>
    </lineage>
</organism>
<dbReference type="GO" id="GO:0009507">
    <property type="term" value="C:chloroplast"/>
    <property type="evidence" value="ECO:0007669"/>
    <property type="project" value="UniProtKB-SubCell"/>
</dbReference>
<keyword evidence="9" id="KW-0472">Membrane</keyword>
<keyword evidence="12" id="KW-1185">Reference proteome</keyword>
<evidence type="ECO:0000256" key="10">
    <source>
        <dbReference type="SAM" id="MobiDB-lite"/>
    </source>
</evidence>
<comment type="similarity">
    <text evidence="3">Belongs to the RETICULATA family.</text>
</comment>
<evidence type="ECO:0000313" key="11">
    <source>
        <dbReference type="EMBL" id="KAF6003083.1"/>
    </source>
</evidence>
<dbReference type="PANTHER" id="PTHR31620:SF8">
    <property type="entry name" value="PROTEIN RETICULATA-RELATED 4, CHLOROPLASTIC-LIKE"/>
    <property type="match status" value="1"/>
</dbReference>
<dbReference type="OrthoDB" id="205639at2759"/>
<evidence type="ECO:0000256" key="6">
    <source>
        <dbReference type="ARBA" id="ARBA00022692"/>
    </source>
</evidence>
<evidence type="ECO:0000313" key="12">
    <source>
        <dbReference type="Proteomes" id="UP000530660"/>
    </source>
</evidence>
<evidence type="ECO:0000256" key="5">
    <source>
        <dbReference type="ARBA" id="ARBA00022640"/>
    </source>
</evidence>
<feature type="compositionally biased region" description="Gly residues" evidence="10">
    <location>
        <begin position="13"/>
        <end position="22"/>
    </location>
</feature>
<dbReference type="AlphaFoldDB" id="A0A7J7IJ17"/>
<protein>
    <submittedName>
        <fullName evidence="11">Uncharacterized protein</fullName>
    </submittedName>
</protein>
<dbReference type="EMBL" id="VWRR01000008">
    <property type="protein sequence ID" value="KAF6003083.1"/>
    <property type="molecule type" value="Genomic_DNA"/>
</dbReference>